<dbReference type="HOGENOM" id="CLU_1007222_0_0_9"/>
<dbReference type="eggNOG" id="COG2227">
    <property type="taxonomic scope" value="Bacteria"/>
</dbReference>
<dbReference type="SUPFAM" id="SSF53335">
    <property type="entry name" value="S-adenosyl-L-methionine-dependent methyltransferases"/>
    <property type="match status" value="1"/>
</dbReference>
<evidence type="ECO:0000313" key="1">
    <source>
        <dbReference type="EMBL" id="CDM68252.1"/>
    </source>
</evidence>
<dbReference type="Proteomes" id="UP000019426">
    <property type="component" value="Chromosome M2/40_rep1"/>
</dbReference>
<dbReference type="STRING" id="1216932.CM240_1088"/>
<reference evidence="1 2" key="1">
    <citation type="submission" date="2013-11" db="EMBL/GenBank/DDBJ databases">
        <title>Complete genome sequence of Clostridum sp. M2/40.</title>
        <authorList>
            <person name="Wibberg D."/>
            <person name="Puehler A."/>
            <person name="Schlueter A."/>
        </authorList>
    </citation>
    <scope>NUCLEOTIDE SEQUENCE [LARGE SCALE GENOMIC DNA]</scope>
    <source>
        <strain evidence="2">M2/40</strain>
    </source>
</reference>
<evidence type="ECO:0008006" key="3">
    <source>
        <dbReference type="Google" id="ProtNLM"/>
    </source>
</evidence>
<dbReference type="AlphaFoldDB" id="W6S1T1"/>
<dbReference type="KEGG" id="clt:CM240_1088"/>
<name>W6S1T1_9CLOT</name>
<sequence>MSFISLMDKSPKKPLNILILSCNNINLLSDIKSKYKNSKIYIITNENIDDSLYNDINIIVGNIEAITLDFKKKFFDYIILDHALENLIDPWNTFPKISKYLKESGDLICSFTNVMHISILKDLLNGNFSYINSQFFNKDTIRFFTLKEIKKLLLENNFNDPYVINYYTIAQDEDLIEKLLSINDSSSKLDYSTYEYFIKSQKQFDPSKYDSIDMTNLKYKLMRIDNKLDIENSISYISNFQYEDLEEFTEDILYLINHFTINKNFVLSTLKSSIRK</sequence>
<proteinExistence type="predicted"/>
<gene>
    <name evidence="1" type="ORF">CM240_1088</name>
</gene>
<dbReference type="Pfam" id="PF13489">
    <property type="entry name" value="Methyltransf_23"/>
    <property type="match status" value="1"/>
</dbReference>
<dbReference type="RefSeq" id="WP_051483708.1">
    <property type="nucleotide sequence ID" value="NZ_HG917868.1"/>
</dbReference>
<dbReference type="InterPro" id="IPR029063">
    <property type="entry name" value="SAM-dependent_MTases_sf"/>
</dbReference>
<protein>
    <recommendedName>
        <fullName evidence="3">Methyltransferase type 11 domain-containing protein</fullName>
    </recommendedName>
</protein>
<dbReference type="PATRIC" id="fig|1216932.3.peg.1077"/>
<organism evidence="1 2">
    <name type="scientific">Clostridium bornimense</name>
    <dbReference type="NCBI Taxonomy" id="1216932"/>
    <lineage>
        <taxon>Bacteria</taxon>
        <taxon>Bacillati</taxon>
        <taxon>Bacillota</taxon>
        <taxon>Clostridia</taxon>
        <taxon>Eubacteriales</taxon>
        <taxon>Clostridiaceae</taxon>
        <taxon>Clostridium</taxon>
    </lineage>
</organism>
<accession>W6S1T1</accession>
<keyword evidence="2" id="KW-1185">Reference proteome</keyword>
<dbReference type="OrthoDB" id="9808140at2"/>
<dbReference type="Gene3D" id="3.40.50.150">
    <property type="entry name" value="Vaccinia Virus protein VP39"/>
    <property type="match status" value="1"/>
</dbReference>
<dbReference type="EMBL" id="HG917868">
    <property type="protein sequence ID" value="CDM68252.1"/>
    <property type="molecule type" value="Genomic_DNA"/>
</dbReference>
<evidence type="ECO:0000313" key="2">
    <source>
        <dbReference type="Proteomes" id="UP000019426"/>
    </source>
</evidence>